<gene>
    <name evidence="2" type="ORF">FUA24_00820</name>
</gene>
<keyword evidence="1" id="KW-0812">Transmembrane</keyword>
<reference evidence="2 3" key="1">
    <citation type="submission" date="2019-08" db="EMBL/GenBank/DDBJ databases">
        <title>Seonamhaeicola sediminis sp. nov., isolated from marine sediment.</title>
        <authorList>
            <person name="Cao W.R."/>
        </authorList>
    </citation>
    <scope>NUCLEOTIDE SEQUENCE [LARGE SCALE GENOMIC DNA]</scope>
    <source>
        <strain evidence="2 3">B011</strain>
    </source>
</reference>
<sequence>MENLINKAYKIYKFCFVLGFILYCLYIFVDDYNLISEYWQTELVTYLGIWLLYLVIYSITFTILFWTPTVIGLFIYYKFIFNRKAPDLAKF</sequence>
<dbReference type="Proteomes" id="UP000323930">
    <property type="component" value="Unassembled WGS sequence"/>
</dbReference>
<feature type="transmembrane region" description="Helical" evidence="1">
    <location>
        <begin position="49"/>
        <end position="77"/>
    </location>
</feature>
<proteinExistence type="predicted"/>
<feature type="transmembrane region" description="Helical" evidence="1">
    <location>
        <begin position="12"/>
        <end position="29"/>
    </location>
</feature>
<dbReference type="AlphaFoldDB" id="A0A5D0JEL6"/>
<keyword evidence="1" id="KW-1133">Transmembrane helix</keyword>
<dbReference type="RefSeq" id="WP_148539638.1">
    <property type="nucleotide sequence ID" value="NZ_VSDQ01000107.1"/>
</dbReference>
<keyword evidence="1" id="KW-0472">Membrane</keyword>
<protein>
    <submittedName>
        <fullName evidence="2">Uncharacterized protein</fullName>
    </submittedName>
</protein>
<dbReference type="EMBL" id="VSDQ01000107">
    <property type="protein sequence ID" value="TYA94763.1"/>
    <property type="molecule type" value="Genomic_DNA"/>
</dbReference>
<organism evidence="2 3">
    <name type="scientific">Seonamhaeicola marinus</name>
    <dbReference type="NCBI Taxonomy" id="1912246"/>
    <lineage>
        <taxon>Bacteria</taxon>
        <taxon>Pseudomonadati</taxon>
        <taxon>Bacteroidota</taxon>
        <taxon>Flavobacteriia</taxon>
        <taxon>Flavobacteriales</taxon>
        <taxon>Flavobacteriaceae</taxon>
    </lineage>
</organism>
<name>A0A5D0JEL6_9FLAO</name>
<accession>A0A5D0JEL6</accession>
<evidence type="ECO:0000256" key="1">
    <source>
        <dbReference type="SAM" id="Phobius"/>
    </source>
</evidence>
<keyword evidence="3" id="KW-1185">Reference proteome</keyword>
<evidence type="ECO:0000313" key="2">
    <source>
        <dbReference type="EMBL" id="TYA94763.1"/>
    </source>
</evidence>
<evidence type="ECO:0000313" key="3">
    <source>
        <dbReference type="Proteomes" id="UP000323930"/>
    </source>
</evidence>
<comment type="caution">
    <text evidence="2">The sequence shown here is derived from an EMBL/GenBank/DDBJ whole genome shotgun (WGS) entry which is preliminary data.</text>
</comment>